<comment type="caution">
    <text evidence="2">The sequence shown here is derived from an EMBL/GenBank/DDBJ whole genome shotgun (WGS) entry which is preliminary data.</text>
</comment>
<dbReference type="EMBL" id="CM035433">
    <property type="protein sequence ID" value="KAH7293886.1"/>
    <property type="molecule type" value="Genomic_DNA"/>
</dbReference>
<feature type="compositionally biased region" description="Basic and acidic residues" evidence="1">
    <location>
        <begin position="21"/>
        <end position="39"/>
    </location>
</feature>
<dbReference type="AlphaFoldDB" id="A0A8T2RBQ1"/>
<dbReference type="PANTHER" id="PTHR40637:SF1">
    <property type="entry name" value="ESSS SUBUNIT OF NADH:UBIQUINONE OXIDOREDUCTASE (COMPLEX I) PROTEIN"/>
    <property type="match status" value="1"/>
</dbReference>
<dbReference type="PANTHER" id="PTHR40637">
    <property type="entry name" value="ESSS SUBUNIT OF NADH:UBIQUINONE OXIDOREDUCTASE (COMPLEX I) PROTEIN"/>
    <property type="match status" value="1"/>
</dbReference>
<evidence type="ECO:0000313" key="2">
    <source>
        <dbReference type="EMBL" id="KAH7293886.1"/>
    </source>
</evidence>
<proteinExistence type="predicted"/>
<dbReference type="OMA" id="LETWAHE"/>
<keyword evidence="3" id="KW-1185">Reference proteome</keyword>
<sequence length="126" mass="13872">MLRPFVAGGLARQLLRRQRLRGPDPHGHGDVGHGNHENKSWFSPGDNDPGGYLFNETPPPPGQSRKWEDWELPYYATGVIAFLMLSIGLSSKPDTNIDTWARKVALKRLEEEEAVAAAANAKGEAP</sequence>
<dbReference type="OrthoDB" id="2147978at2759"/>
<evidence type="ECO:0000256" key="1">
    <source>
        <dbReference type="SAM" id="MobiDB-lite"/>
    </source>
</evidence>
<reference evidence="2" key="1">
    <citation type="submission" date="2021-08" db="EMBL/GenBank/DDBJ databases">
        <title>WGS assembly of Ceratopteris richardii.</title>
        <authorList>
            <person name="Marchant D.B."/>
            <person name="Chen G."/>
            <person name="Jenkins J."/>
            <person name="Shu S."/>
            <person name="Leebens-Mack J."/>
            <person name="Grimwood J."/>
            <person name="Schmutz J."/>
            <person name="Soltis P."/>
            <person name="Soltis D."/>
            <person name="Chen Z.-H."/>
        </authorList>
    </citation>
    <scope>NUCLEOTIDE SEQUENCE</scope>
    <source>
        <strain evidence="2">Whitten #5841</strain>
        <tissue evidence="2">Leaf</tissue>
    </source>
</reference>
<feature type="region of interest" description="Disordered" evidence="1">
    <location>
        <begin position="17"/>
        <end position="66"/>
    </location>
</feature>
<evidence type="ECO:0000313" key="3">
    <source>
        <dbReference type="Proteomes" id="UP000825935"/>
    </source>
</evidence>
<dbReference type="Proteomes" id="UP000825935">
    <property type="component" value="Chromosome 28"/>
</dbReference>
<gene>
    <name evidence="2" type="ORF">KP509_28G046600</name>
</gene>
<accession>A0A8T2RBQ1</accession>
<evidence type="ECO:0008006" key="4">
    <source>
        <dbReference type="Google" id="ProtNLM"/>
    </source>
</evidence>
<name>A0A8T2RBQ1_CERRI</name>
<protein>
    <recommendedName>
        <fullName evidence="4">NADH dehydrogenase [ubiquinone] 1 beta subcomplex subunit 11, mitochondrial</fullName>
    </recommendedName>
</protein>
<organism evidence="2 3">
    <name type="scientific">Ceratopteris richardii</name>
    <name type="common">Triangle waterfern</name>
    <dbReference type="NCBI Taxonomy" id="49495"/>
    <lineage>
        <taxon>Eukaryota</taxon>
        <taxon>Viridiplantae</taxon>
        <taxon>Streptophyta</taxon>
        <taxon>Embryophyta</taxon>
        <taxon>Tracheophyta</taxon>
        <taxon>Polypodiopsida</taxon>
        <taxon>Polypodiidae</taxon>
        <taxon>Polypodiales</taxon>
        <taxon>Pteridineae</taxon>
        <taxon>Pteridaceae</taxon>
        <taxon>Parkerioideae</taxon>
        <taxon>Ceratopteris</taxon>
    </lineage>
</organism>